<evidence type="ECO:0000313" key="3">
    <source>
        <dbReference type="Proteomes" id="UP001206128"/>
    </source>
</evidence>
<dbReference type="Pfam" id="PF00156">
    <property type="entry name" value="Pribosyltran"/>
    <property type="match status" value="1"/>
</dbReference>
<evidence type="ECO:0000259" key="1">
    <source>
        <dbReference type="Pfam" id="PF00156"/>
    </source>
</evidence>
<dbReference type="InterPro" id="IPR029057">
    <property type="entry name" value="PRTase-like"/>
</dbReference>
<accession>A0AAE3GAK0</accession>
<keyword evidence="2" id="KW-0808">Transferase</keyword>
<dbReference type="RefSeq" id="WP_253766664.1">
    <property type="nucleotide sequence ID" value="NZ_JAMTCK010000001.1"/>
</dbReference>
<dbReference type="SUPFAM" id="SSF53271">
    <property type="entry name" value="PRTase-like"/>
    <property type="match status" value="1"/>
</dbReference>
<dbReference type="Proteomes" id="UP001206128">
    <property type="component" value="Unassembled WGS sequence"/>
</dbReference>
<feature type="domain" description="Phosphoribosyltransferase" evidence="1">
    <location>
        <begin position="23"/>
        <end position="184"/>
    </location>
</feature>
<comment type="caution">
    <text evidence="2">The sequence shown here is derived from an EMBL/GenBank/DDBJ whole genome shotgun (WGS) entry which is preliminary data.</text>
</comment>
<dbReference type="InterPro" id="IPR000836">
    <property type="entry name" value="PRTase_dom"/>
</dbReference>
<dbReference type="Gene3D" id="3.40.50.2020">
    <property type="match status" value="1"/>
</dbReference>
<name>A0AAE3GAK0_9PSEU</name>
<organism evidence="2 3">
    <name type="scientific">Goodfellowiella coeruleoviolacea</name>
    <dbReference type="NCBI Taxonomy" id="334858"/>
    <lineage>
        <taxon>Bacteria</taxon>
        <taxon>Bacillati</taxon>
        <taxon>Actinomycetota</taxon>
        <taxon>Actinomycetes</taxon>
        <taxon>Pseudonocardiales</taxon>
        <taxon>Pseudonocardiaceae</taxon>
        <taxon>Goodfellowiella</taxon>
    </lineage>
</organism>
<dbReference type="AlphaFoldDB" id="A0AAE3GAK0"/>
<gene>
    <name evidence="2" type="ORF">LX83_000592</name>
</gene>
<sequence length="218" mass="23452">MAWTGATTYGYADRREAGRQLGRLLAEARWHRPVVLGLARGGVPVAAEVAEALHAPLDVMVARKIGAPGQPEYGIGAVTAAGRPVYDEAALSALGLREADMAATCTRERQEARRRLASYRRDTPLDRAGRDVILVDDGLATGVTARAALRALRQEHPARLVLAVPVGAPQAVHHLSREADEVICPLQPAQFRAVGQWYEDFTQVTDAEVTAALALHRA</sequence>
<evidence type="ECO:0000313" key="2">
    <source>
        <dbReference type="EMBL" id="MCP2163752.1"/>
    </source>
</evidence>
<dbReference type="Gene3D" id="3.30.1310.20">
    <property type="entry name" value="PRTase-like"/>
    <property type="match status" value="1"/>
</dbReference>
<protein>
    <submittedName>
        <fullName evidence="2">Phosphoribosyltransferase</fullName>
    </submittedName>
</protein>
<dbReference type="EMBL" id="JAMTCK010000001">
    <property type="protein sequence ID" value="MCP2163752.1"/>
    <property type="molecule type" value="Genomic_DNA"/>
</dbReference>
<dbReference type="CDD" id="cd06223">
    <property type="entry name" value="PRTases_typeI"/>
    <property type="match status" value="1"/>
</dbReference>
<keyword evidence="3" id="KW-1185">Reference proteome</keyword>
<dbReference type="GO" id="GO:0016757">
    <property type="term" value="F:glycosyltransferase activity"/>
    <property type="evidence" value="ECO:0007669"/>
    <property type="project" value="UniProtKB-KW"/>
</dbReference>
<keyword evidence="2" id="KW-0328">Glycosyltransferase</keyword>
<proteinExistence type="predicted"/>
<reference evidence="2" key="1">
    <citation type="submission" date="2022-06" db="EMBL/GenBank/DDBJ databases">
        <title>Genomic Encyclopedia of Archaeal and Bacterial Type Strains, Phase II (KMG-II): from individual species to whole genera.</title>
        <authorList>
            <person name="Goeker M."/>
        </authorList>
    </citation>
    <scope>NUCLEOTIDE SEQUENCE</scope>
    <source>
        <strain evidence="2">DSM 43935</strain>
    </source>
</reference>